<dbReference type="EMBL" id="JASBWT010000001">
    <property type="protein sequence ID" value="KAJ9108745.1"/>
    <property type="molecule type" value="Genomic_DNA"/>
</dbReference>
<protein>
    <submittedName>
        <fullName evidence="1">Uncharacterized protein</fullName>
    </submittedName>
</protein>
<reference evidence="1" key="1">
    <citation type="submission" date="2023-04" db="EMBL/GenBank/DDBJ databases">
        <title>Draft Genome sequencing of Naganishia species isolated from polar environments using Oxford Nanopore Technology.</title>
        <authorList>
            <person name="Leo P."/>
            <person name="Venkateswaran K."/>
        </authorList>
    </citation>
    <scope>NUCLEOTIDE SEQUENCE</scope>
    <source>
        <strain evidence="1">MNA-CCFEE 5423</strain>
    </source>
</reference>
<gene>
    <name evidence="1" type="ORF">QFC21_000065</name>
</gene>
<dbReference type="Proteomes" id="UP001227268">
    <property type="component" value="Unassembled WGS sequence"/>
</dbReference>
<keyword evidence="2" id="KW-1185">Reference proteome</keyword>
<name>A0ACC2WAF5_9TREE</name>
<organism evidence="1 2">
    <name type="scientific">Naganishia friedmannii</name>
    <dbReference type="NCBI Taxonomy" id="89922"/>
    <lineage>
        <taxon>Eukaryota</taxon>
        <taxon>Fungi</taxon>
        <taxon>Dikarya</taxon>
        <taxon>Basidiomycota</taxon>
        <taxon>Agaricomycotina</taxon>
        <taxon>Tremellomycetes</taxon>
        <taxon>Filobasidiales</taxon>
        <taxon>Filobasidiaceae</taxon>
        <taxon>Naganishia</taxon>
    </lineage>
</organism>
<evidence type="ECO:0000313" key="2">
    <source>
        <dbReference type="Proteomes" id="UP001227268"/>
    </source>
</evidence>
<proteinExistence type="predicted"/>
<comment type="caution">
    <text evidence="1">The sequence shown here is derived from an EMBL/GenBank/DDBJ whole genome shotgun (WGS) entry which is preliminary data.</text>
</comment>
<sequence>MSLPPRGEERIIMTKAMKHRQHTGSLQHQASHAVVTATDAMTDQIDESTLLKLYGLSTLDPQEWEDPPTAEDAHDDALDLALNVTQTPILGSGDDDGNGDRTITRREMDDPLGLKRKLEIPRGADLRSLAPTLLSSKQFSPPAFLSQYHPDATFQDLQHGADNLRRNVEERGEEVRILVEREFGRFVAVKGSTDAGLLDSAAAYRDMKTDLLAEGSDHGTREIRETIKVTSHKAETLFLPLLSNALKAQKLKSTLGVFERSKFLFGLPRTLRMSVRAGKYEAALREYNKGLYLISNRPNQLLHISLPTSSGAIGAPSPLGTKHPDNPFSPSDGTGLGASLMSPSINGPATNSNLTEAQIHARKEQQRRLLGKIWKEVEKVMTEMRTRLEDGLRGNISLDEGAILTGTDDSWSGGQRMELSVEDVEKSIEILLELNPKEDPVWLYLDSQYRYIMSKMKTVYQKRLKHLEAETTINEVIKANESIKTMDDSARALNLKRCIDQLMPEEVETDFEISSSAGNQVWTAILELVRAVSTVLVHTVPEFWKICRGYKEGKYRKKNPTVTSDEITTGFLRCRKMTLDLIKLYISLIGQFFTLSDISIAASRKPVQSPSQSSNLDGATGNSEPTVPDFVPRNANSLITCHYASKILAEIVESTSEIDALTASNSSGTSVASPTTSTDLGQETKKALREFVESCRWRLEEAICGTWSQDAKDFFRLEDWTSNPSKIGTTVYVQKIGSLQKNNATIAWQVAGGSTEYGADKKIVPAVFVNKIKGCFLDSLYYFLDGLVRLALSGEEPMFSEQVLQQTHSIDWRDKDTRIIVTMSNIHHLRTELLPNMLQRFEALYGLKSVDDNKVLANIIEQVDDVLFQDYLKRKREMFQSITAAGLLGPTEDPLINVRPKDVRPYMLKDLLYMVDAHAHVTNLAPALTQRVIETLVGELAHSLLEGFSQIRMMGIGAMLSATLEVEFLDRTVLPYVNQETMNVLNQIYASVSQAYTAYKASPQGSATEEDNLGGELEDLKRILMEARRATGVQFICFRQQKS</sequence>
<evidence type="ECO:0000313" key="1">
    <source>
        <dbReference type="EMBL" id="KAJ9108745.1"/>
    </source>
</evidence>
<accession>A0ACC2WAF5</accession>